<name>A0A9D4M7L7_DREPO</name>
<dbReference type="Proteomes" id="UP000828390">
    <property type="component" value="Unassembled WGS sequence"/>
</dbReference>
<reference evidence="2" key="1">
    <citation type="journal article" date="2019" name="bioRxiv">
        <title>The Genome of the Zebra Mussel, Dreissena polymorpha: A Resource for Invasive Species Research.</title>
        <authorList>
            <person name="McCartney M.A."/>
            <person name="Auch B."/>
            <person name="Kono T."/>
            <person name="Mallez S."/>
            <person name="Zhang Y."/>
            <person name="Obille A."/>
            <person name="Becker A."/>
            <person name="Abrahante J.E."/>
            <person name="Garbe J."/>
            <person name="Badalamenti J.P."/>
            <person name="Herman A."/>
            <person name="Mangelson H."/>
            <person name="Liachko I."/>
            <person name="Sullivan S."/>
            <person name="Sone E.D."/>
            <person name="Koren S."/>
            <person name="Silverstein K.A.T."/>
            <person name="Beckman K.B."/>
            <person name="Gohl D.M."/>
        </authorList>
    </citation>
    <scope>NUCLEOTIDE SEQUENCE</scope>
    <source>
        <strain evidence="2">Duluth1</strain>
        <tissue evidence="2">Whole animal</tissue>
    </source>
</reference>
<keyword evidence="3" id="KW-1185">Reference proteome</keyword>
<protein>
    <submittedName>
        <fullName evidence="2">Uncharacterized protein</fullName>
    </submittedName>
</protein>
<reference evidence="2" key="2">
    <citation type="submission" date="2020-11" db="EMBL/GenBank/DDBJ databases">
        <authorList>
            <person name="McCartney M.A."/>
            <person name="Auch B."/>
            <person name="Kono T."/>
            <person name="Mallez S."/>
            <person name="Becker A."/>
            <person name="Gohl D.M."/>
            <person name="Silverstein K.A.T."/>
            <person name="Koren S."/>
            <person name="Bechman K.B."/>
            <person name="Herman A."/>
            <person name="Abrahante J.E."/>
            <person name="Garbe J."/>
        </authorList>
    </citation>
    <scope>NUCLEOTIDE SEQUENCE</scope>
    <source>
        <strain evidence="2">Duluth1</strain>
        <tissue evidence="2">Whole animal</tissue>
    </source>
</reference>
<gene>
    <name evidence="2" type="ORF">DPMN_034404</name>
</gene>
<accession>A0A9D4M7L7</accession>
<dbReference type="EMBL" id="JAIWYP010000002">
    <property type="protein sequence ID" value="KAH3871210.1"/>
    <property type="molecule type" value="Genomic_DNA"/>
</dbReference>
<organism evidence="2 3">
    <name type="scientific">Dreissena polymorpha</name>
    <name type="common">Zebra mussel</name>
    <name type="synonym">Mytilus polymorpha</name>
    <dbReference type="NCBI Taxonomy" id="45954"/>
    <lineage>
        <taxon>Eukaryota</taxon>
        <taxon>Metazoa</taxon>
        <taxon>Spiralia</taxon>
        <taxon>Lophotrochozoa</taxon>
        <taxon>Mollusca</taxon>
        <taxon>Bivalvia</taxon>
        <taxon>Autobranchia</taxon>
        <taxon>Heteroconchia</taxon>
        <taxon>Euheterodonta</taxon>
        <taxon>Imparidentia</taxon>
        <taxon>Neoheterodontei</taxon>
        <taxon>Myida</taxon>
        <taxon>Dreissenoidea</taxon>
        <taxon>Dreissenidae</taxon>
        <taxon>Dreissena</taxon>
    </lineage>
</organism>
<keyword evidence="1" id="KW-0175">Coiled coil</keyword>
<dbReference type="AlphaFoldDB" id="A0A9D4M7L7"/>
<proteinExistence type="predicted"/>
<feature type="coiled-coil region" evidence="1">
    <location>
        <begin position="7"/>
        <end position="51"/>
    </location>
</feature>
<evidence type="ECO:0000313" key="2">
    <source>
        <dbReference type="EMBL" id="KAH3871210.1"/>
    </source>
</evidence>
<evidence type="ECO:0000313" key="3">
    <source>
        <dbReference type="Proteomes" id="UP000828390"/>
    </source>
</evidence>
<sequence>MMHASELTAEEQKIQELDEKVERMLSQLEGVTDVNTEAETMREELEEYMSRRRRIVVG</sequence>
<comment type="caution">
    <text evidence="2">The sequence shown here is derived from an EMBL/GenBank/DDBJ whole genome shotgun (WGS) entry which is preliminary data.</text>
</comment>
<evidence type="ECO:0000256" key="1">
    <source>
        <dbReference type="SAM" id="Coils"/>
    </source>
</evidence>